<evidence type="ECO:0000256" key="2">
    <source>
        <dbReference type="ARBA" id="ARBA00022801"/>
    </source>
</evidence>
<dbReference type="FunFam" id="3.90.400.10:FF:000002">
    <property type="entry name" value="Sucrose isomerase"/>
    <property type="match status" value="1"/>
</dbReference>
<dbReference type="Pfam" id="PF16657">
    <property type="entry name" value="Malt_amylase_C"/>
    <property type="match status" value="1"/>
</dbReference>
<feature type="domain" description="Glycosyl hydrolase family 13 catalytic" evidence="6">
    <location>
        <begin position="11"/>
        <end position="411"/>
    </location>
</feature>
<dbReference type="InterPro" id="IPR006047">
    <property type="entry name" value="GH13_cat_dom"/>
</dbReference>
<dbReference type="Gene3D" id="3.20.20.80">
    <property type="entry name" value="Glycosidases"/>
    <property type="match status" value="1"/>
</dbReference>
<dbReference type="PANTHER" id="PTHR10357:SF217">
    <property type="entry name" value="TREHALOSE-6-PHOSPHATE HYDROLASE"/>
    <property type="match status" value="1"/>
</dbReference>
<dbReference type="SUPFAM" id="SSF51445">
    <property type="entry name" value="(Trans)glycosidases"/>
    <property type="match status" value="1"/>
</dbReference>
<protein>
    <recommendedName>
        <fullName evidence="4">Alpha,alpha-phosphotrehalase</fullName>
        <ecNumber evidence="4">3.2.1.93</ecNumber>
    </recommendedName>
</protein>
<evidence type="ECO:0000256" key="5">
    <source>
        <dbReference type="SAM" id="MobiDB-lite"/>
    </source>
</evidence>
<reference evidence="7" key="2">
    <citation type="journal article" date="2021" name="PeerJ">
        <title>Extensive microbial diversity within the chicken gut microbiome revealed by metagenomics and culture.</title>
        <authorList>
            <person name="Gilroy R."/>
            <person name="Ravi A."/>
            <person name="Getino M."/>
            <person name="Pursley I."/>
            <person name="Horton D.L."/>
            <person name="Alikhan N.F."/>
            <person name="Baker D."/>
            <person name="Gharbi K."/>
            <person name="Hall N."/>
            <person name="Watson M."/>
            <person name="Adriaenssens E.M."/>
            <person name="Foster-Nyarko E."/>
            <person name="Jarju S."/>
            <person name="Secka A."/>
            <person name="Antonio M."/>
            <person name="Oren A."/>
            <person name="Chaudhuri R.R."/>
            <person name="La Ragione R."/>
            <person name="Hildebrand F."/>
            <person name="Pallen M.J."/>
        </authorList>
    </citation>
    <scope>NUCLEOTIDE SEQUENCE</scope>
    <source>
        <strain evidence="7">ChiSjej3B21-11622</strain>
    </source>
</reference>
<dbReference type="SUPFAM" id="SSF51011">
    <property type="entry name" value="Glycosyl hydrolase domain"/>
    <property type="match status" value="1"/>
</dbReference>
<proteinExistence type="inferred from homology"/>
<reference evidence="7" key="1">
    <citation type="submission" date="2020-10" db="EMBL/GenBank/DDBJ databases">
        <authorList>
            <person name="Gilroy R."/>
        </authorList>
    </citation>
    <scope>NUCLEOTIDE SEQUENCE</scope>
    <source>
        <strain evidence="7">ChiSjej3B21-11622</strain>
    </source>
</reference>
<feature type="region of interest" description="Disordered" evidence="5">
    <location>
        <begin position="563"/>
        <end position="587"/>
    </location>
</feature>
<sequence length="587" mass="68618">MAEFKDKVIYQIYPKSFQDTNGDGLGDLRGVTKRLDYLAKLGVDYLWLTPFFVSPQRDNGYDVADYYRIDPRFGTMEDLEKLISEAEKRGIGLMFDMVFNHTSTEHEWFQKALQGEKEYMDYYIFKDGEPDKLPTNWVSKFGGPAWKYVPSLKKWYLHLFDETQADLNWENPKVREELKKVLRFWKEKGIKGFRFDVVNLISKPERFEDDDQGDGRRFYTDGRHVHEFLKELVHDAGIEEMVTVGEMSSTTLENCIRYSNPAEKELSMCFSFHHLKVDYKNGNKWELMKPDYHALKELFEHWQVGMQEHNGWNAVFWCNHDQPRIVSRLGDDEGSYWKESAKMLATSIHMMRGTPYIYQGEELGMTNAHYTSIDQYRDVESLNYHKILLEEGKTEEEAMKILGERSRDNGRTPMQWDDSQYAGFSSVPPWISIPDNYPTINAAREMDDPDSIFTYYQELIRLRKAKKAISEGTITFLETNRDQVMAYKRQYQDQEITVYINFGKEETTLPAKTAGTQKLLGNYQDTKPAGELLHLRPYEALVLETINPSTRQGTGATFFLQFPPSTVYNQRDRPNPTKTKQHGGRAQ</sequence>
<dbReference type="InterPro" id="IPR032091">
    <property type="entry name" value="Malt_amylase-like_C"/>
</dbReference>
<dbReference type="Proteomes" id="UP000886886">
    <property type="component" value="Unassembled WGS sequence"/>
</dbReference>
<evidence type="ECO:0000313" key="7">
    <source>
        <dbReference type="EMBL" id="HIQ96252.1"/>
    </source>
</evidence>
<organism evidence="7 8">
    <name type="scientific">Candidatus Limivivens merdigallinarum</name>
    <dbReference type="NCBI Taxonomy" id="2840859"/>
    <lineage>
        <taxon>Bacteria</taxon>
        <taxon>Bacillati</taxon>
        <taxon>Bacillota</taxon>
        <taxon>Clostridia</taxon>
        <taxon>Lachnospirales</taxon>
        <taxon>Lachnospiraceae</taxon>
        <taxon>Lachnospiraceae incertae sedis</taxon>
        <taxon>Candidatus Limivivens</taxon>
    </lineage>
</organism>
<dbReference type="Gene3D" id="2.60.40.1180">
    <property type="entry name" value="Golgi alpha-mannosidase II"/>
    <property type="match status" value="1"/>
</dbReference>
<name>A0A9D0ZV78_9FIRM</name>
<dbReference type="NCBIfam" id="TIGR02403">
    <property type="entry name" value="trehalose_treC"/>
    <property type="match status" value="1"/>
</dbReference>
<evidence type="ECO:0000259" key="6">
    <source>
        <dbReference type="SMART" id="SM00642"/>
    </source>
</evidence>
<comment type="caution">
    <text evidence="7">The sequence shown here is derived from an EMBL/GenBank/DDBJ whole genome shotgun (WGS) entry which is preliminary data.</text>
</comment>
<evidence type="ECO:0000256" key="3">
    <source>
        <dbReference type="ARBA" id="ARBA00023295"/>
    </source>
</evidence>
<dbReference type="SMART" id="SM00642">
    <property type="entry name" value="Aamy"/>
    <property type="match status" value="1"/>
</dbReference>
<accession>A0A9D0ZV78</accession>
<dbReference type="Gene3D" id="3.90.400.10">
    <property type="entry name" value="Oligo-1,6-glucosidase, Domain 2"/>
    <property type="match status" value="1"/>
</dbReference>
<dbReference type="Pfam" id="PF00128">
    <property type="entry name" value="Alpha-amylase"/>
    <property type="match status" value="1"/>
</dbReference>
<gene>
    <name evidence="7" type="primary">treC</name>
    <name evidence="7" type="ORF">IAB26_06790</name>
</gene>
<dbReference type="InterPro" id="IPR045857">
    <property type="entry name" value="O16G_dom_2"/>
</dbReference>
<evidence type="ECO:0000256" key="1">
    <source>
        <dbReference type="ARBA" id="ARBA00008061"/>
    </source>
</evidence>
<dbReference type="InterPro" id="IPR013780">
    <property type="entry name" value="Glyco_hydro_b"/>
</dbReference>
<evidence type="ECO:0000256" key="4">
    <source>
        <dbReference type="NCBIfam" id="TIGR02403"/>
    </source>
</evidence>
<dbReference type="GO" id="GO:0005737">
    <property type="term" value="C:cytoplasm"/>
    <property type="evidence" value="ECO:0007669"/>
    <property type="project" value="UniProtKB-UniRule"/>
</dbReference>
<dbReference type="PANTHER" id="PTHR10357">
    <property type="entry name" value="ALPHA-AMYLASE FAMILY MEMBER"/>
    <property type="match status" value="1"/>
</dbReference>
<dbReference type="GO" id="GO:0004556">
    <property type="term" value="F:alpha-amylase activity"/>
    <property type="evidence" value="ECO:0007669"/>
    <property type="project" value="TreeGrafter"/>
</dbReference>
<keyword evidence="2 7" id="KW-0378">Hydrolase</keyword>
<dbReference type="CDD" id="cd11333">
    <property type="entry name" value="AmyAc_SI_OligoGlu_DGase"/>
    <property type="match status" value="1"/>
</dbReference>
<dbReference type="InterPro" id="IPR012769">
    <property type="entry name" value="Trehalose_TreC"/>
</dbReference>
<dbReference type="AlphaFoldDB" id="A0A9D0ZV78"/>
<dbReference type="EC" id="3.2.1.93" evidence="4"/>
<dbReference type="FunFam" id="3.20.20.80:FF:000064">
    <property type="entry name" value="Oligo-1,6-glucosidase"/>
    <property type="match status" value="1"/>
</dbReference>
<dbReference type="GO" id="GO:0008788">
    <property type="term" value="F:alpha,alpha-phosphotrehalase activity"/>
    <property type="evidence" value="ECO:0007669"/>
    <property type="project" value="UniProtKB-UniRule"/>
</dbReference>
<keyword evidence="3 7" id="KW-0326">Glycosidase</keyword>
<dbReference type="EMBL" id="DVFT01000099">
    <property type="protein sequence ID" value="HIQ96252.1"/>
    <property type="molecule type" value="Genomic_DNA"/>
</dbReference>
<evidence type="ECO:0000313" key="8">
    <source>
        <dbReference type="Proteomes" id="UP000886886"/>
    </source>
</evidence>
<comment type="similarity">
    <text evidence="1">Belongs to the glycosyl hydrolase 13 family.</text>
</comment>
<dbReference type="NCBIfam" id="NF008183">
    <property type="entry name" value="PRK10933.1"/>
    <property type="match status" value="1"/>
</dbReference>
<dbReference type="InterPro" id="IPR017853">
    <property type="entry name" value="GH"/>
</dbReference>
<dbReference type="GO" id="GO:0005993">
    <property type="term" value="P:trehalose catabolic process"/>
    <property type="evidence" value="ECO:0007669"/>
    <property type="project" value="InterPro"/>
</dbReference>